<sequence length="275" mass="32126">MRRRRSVSREPFYRKKTTVARDPTDDTHPNDTCHLELTLHDLHDVFKDHPDLEQKYLNMMKMPITGKESIKLPFNFRSYRQHTCLDLSPYGNDQILKSACITCRDDRNHPTASDAMVAFINQTSSIMKNRRFYYGFKKDMDLLNMSATQPQLFQVYHIVHSALPNTVPVMYAQNGLLHMHLVFEEHEIHIPCDCINQVISVCKENYSVVLDIIKGHIVLAVTCMRPALTTVRIDVAVLQRKVDEMEIPNDVSEQFERYKTVLDDLHTRRFMPPHL</sequence>
<dbReference type="GO" id="GO:0046765">
    <property type="term" value="P:viral budding from nuclear membrane"/>
    <property type="evidence" value="ECO:0007669"/>
    <property type="project" value="InterPro"/>
</dbReference>
<evidence type="ECO:0000256" key="7">
    <source>
        <dbReference type="ARBA" id="ARBA00023136"/>
    </source>
</evidence>
<reference evidence="8" key="2">
    <citation type="submission" date="2024-02" db="EMBL/GenBank/DDBJ databases">
        <authorList>
            <person name="Hu B."/>
        </authorList>
    </citation>
    <scope>NUCLEOTIDE SEQUENCE</scope>
    <source>
        <strain evidence="8">2A/Kenya/BAT627/2015</strain>
    </source>
</reference>
<keyword evidence="1" id="KW-0597">Phosphoprotein</keyword>
<evidence type="ECO:0000313" key="8">
    <source>
        <dbReference type="EMBL" id="XBH23708.1"/>
    </source>
</evidence>
<evidence type="ECO:0000256" key="5">
    <source>
        <dbReference type="ARBA" id="ARBA00022833"/>
    </source>
</evidence>
<dbReference type="GO" id="GO:0008270">
    <property type="term" value="F:zinc ion binding"/>
    <property type="evidence" value="ECO:0007669"/>
    <property type="project" value="UniProtKB-KW"/>
</dbReference>
<keyword evidence="2" id="KW-1048">Host nucleus</keyword>
<protein>
    <submittedName>
        <fullName evidence="8">Nuclear egress lamina protein</fullName>
    </submittedName>
</protein>
<dbReference type="Pfam" id="PF02718">
    <property type="entry name" value="Herpes_UL31"/>
    <property type="match status" value="1"/>
</dbReference>
<name>A0AAU7E1W5_9VIRU</name>
<keyword evidence="6" id="KW-1043">Host membrane</keyword>
<organism evidence="8">
    <name type="scientific">Hipposideros bat herpesvirus</name>
    <dbReference type="NCBI Taxonomy" id="3141919"/>
    <lineage>
        <taxon>Viruses</taxon>
        <taxon>Duplodnaviria</taxon>
        <taxon>Heunggongvirae</taxon>
        <taxon>Peploviricota</taxon>
        <taxon>Herviviricetes</taxon>
        <taxon>Herpesvirales</taxon>
    </lineage>
</organism>
<evidence type="ECO:0000256" key="1">
    <source>
        <dbReference type="ARBA" id="ARBA00022553"/>
    </source>
</evidence>
<keyword evidence="3" id="KW-0479">Metal-binding</keyword>
<dbReference type="HAMAP" id="MF_04023">
    <property type="entry name" value="HSV_NEC1"/>
    <property type="match status" value="1"/>
</dbReference>
<keyword evidence="4" id="KW-0863">Zinc-finger</keyword>
<evidence type="ECO:0000256" key="4">
    <source>
        <dbReference type="ARBA" id="ARBA00022771"/>
    </source>
</evidence>
<proteinExistence type="inferred from homology"/>
<evidence type="ECO:0000256" key="3">
    <source>
        <dbReference type="ARBA" id="ARBA00022723"/>
    </source>
</evidence>
<keyword evidence="7" id="KW-0472">Membrane</keyword>
<evidence type="ECO:0000256" key="2">
    <source>
        <dbReference type="ARBA" id="ARBA00022562"/>
    </source>
</evidence>
<evidence type="ECO:0000256" key="6">
    <source>
        <dbReference type="ARBA" id="ARBA00022870"/>
    </source>
</evidence>
<reference evidence="8" key="1">
    <citation type="journal article" date="2024" name="Microbiome">
        <title>Substantial viral diversity in bats and rodents from East Africa: insights into evolution, recombination, and cocirculation.</title>
        <authorList>
            <person name="Wang D."/>
            <person name="Yang X."/>
            <person name="Ren Z."/>
            <person name="Hu B."/>
            <person name="Zhao H."/>
            <person name="Yang K."/>
            <person name="Shi P."/>
            <person name="Zhang Z."/>
            <person name="Feng Q."/>
            <person name="Nawenja C.V."/>
            <person name="Obanda V."/>
            <person name="Robert K."/>
            <person name="Nalikka B."/>
            <person name="Waruhiu C.N."/>
            <person name="Ochola G.O."/>
            <person name="Onyuok S.O."/>
            <person name="Ochieng H."/>
            <person name="Li B."/>
            <person name="Zhu Y."/>
            <person name="Si H."/>
            <person name="Yin J."/>
            <person name="Kristiansen K."/>
            <person name="Jin X."/>
            <person name="Xu X."/>
            <person name="Xiao M."/>
            <person name="Agwanda B."/>
            <person name="Ommeh S."/>
            <person name="Li J."/>
            <person name="Shi Z.L."/>
        </authorList>
    </citation>
    <scope>NUCLEOTIDE SEQUENCE</scope>
    <source>
        <strain evidence="8">2A/Kenya/BAT627/2015</strain>
    </source>
</reference>
<accession>A0AAU7E1W5</accession>
<dbReference type="EMBL" id="PP711849">
    <property type="protein sequence ID" value="XBH23708.1"/>
    <property type="molecule type" value="Genomic_DNA"/>
</dbReference>
<keyword evidence="5" id="KW-0862">Zinc</keyword>
<dbReference type="InterPro" id="IPR021152">
    <property type="entry name" value="Herpes_UL31"/>
</dbReference>